<feature type="transmembrane region" description="Helical" evidence="1">
    <location>
        <begin position="63"/>
        <end position="85"/>
    </location>
</feature>
<dbReference type="RefSeq" id="XP_016622901.1">
    <property type="nucleotide sequence ID" value="XM_016761051.1"/>
</dbReference>
<dbReference type="AlphaFoldDB" id="A0A0D2GCQ3"/>
<dbReference type="Proteomes" id="UP000053789">
    <property type="component" value="Unassembled WGS sequence"/>
</dbReference>
<dbReference type="VEuPathDB" id="FungiDB:Z519_03300"/>
<protein>
    <submittedName>
        <fullName evidence="2">Uncharacterized protein</fullName>
    </submittedName>
</protein>
<keyword evidence="1" id="KW-1133">Transmembrane helix</keyword>
<evidence type="ECO:0000256" key="1">
    <source>
        <dbReference type="SAM" id="Phobius"/>
    </source>
</evidence>
<keyword evidence="3" id="KW-1185">Reference proteome</keyword>
<dbReference type="EMBL" id="KN846983">
    <property type="protein sequence ID" value="KIW96232.1"/>
    <property type="molecule type" value="Genomic_DNA"/>
</dbReference>
<evidence type="ECO:0000313" key="3">
    <source>
        <dbReference type="Proteomes" id="UP000053789"/>
    </source>
</evidence>
<dbReference type="OrthoDB" id="4136235at2759"/>
<proteinExistence type="predicted"/>
<evidence type="ECO:0000313" key="2">
    <source>
        <dbReference type="EMBL" id="KIW96232.1"/>
    </source>
</evidence>
<dbReference type="HOGENOM" id="CLU_1695279_0_0_1"/>
<keyword evidence="1" id="KW-0472">Membrane</keyword>
<gene>
    <name evidence="2" type="ORF">Z519_03300</name>
</gene>
<accession>A0A0D2GCQ3</accession>
<dbReference type="GeneID" id="27696228"/>
<keyword evidence="1" id="KW-0812">Transmembrane</keyword>
<sequence>MFRQDATTFRFLHQPLFKRKTLPLPANKPRFVPSATSRTPNQIQPEIKVKHQNKKERMVSNAVVVPVAVLAALSVAMFVFICWWFPRHYKKGVEQDMNIMDNERAERDEIHVDMGHQAQLIGEDGAPRKKTLEEHIAIAREQIRRGGHNPSTTPY</sequence>
<reference evidence="2" key="1">
    <citation type="submission" date="2015-01" db="EMBL/GenBank/DDBJ databases">
        <title>The Genome Sequence of Cladophialophora bantiana CBS 173.52.</title>
        <authorList>
            <consortium name="The Broad Institute Genomics Platform"/>
            <person name="Cuomo C."/>
            <person name="de Hoog S."/>
            <person name="Gorbushina A."/>
            <person name="Stielow B."/>
            <person name="Teixiera M."/>
            <person name="Abouelleil A."/>
            <person name="Chapman S.B."/>
            <person name="Priest M."/>
            <person name="Young S.K."/>
            <person name="Wortman J."/>
            <person name="Nusbaum C."/>
            <person name="Birren B."/>
        </authorList>
    </citation>
    <scope>NUCLEOTIDE SEQUENCE [LARGE SCALE GENOMIC DNA]</scope>
    <source>
        <strain evidence="2">CBS 173.52</strain>
    </source>
</reference>
<name>A0A0D2GCQ3_CLAB1</name>
<organism evidence="2 3">
    <name type="scientific">Cladophialophora bantiana (strain ATCC 10958 / CBS 173.52 / CDC B-1940 / NIH 8579)</name>
    <name type="common">Xylohypha bantiana</name>
    <dbReference type="NCBI Taxonomy" id="1442370"/>
    <lineage>
        <taxon>Eukaryota</taxon>
        <taxon>Fungi</taxon>
        <taxon>Dikarya</taxon>
        <taxon>Ascomycota</taxon>
        <taxon>Pezizomycotina</taxon>
        <taxon>Eurotiomycetes</taxon>
        <taxon>Chaetothyriomycetidae</taxon>
        <taxon>Chaetothyriales</taxon>
        <taxon>Herpotrichiellaceae</taxon>
        <taxon>Cladophialophora</taxon>
    </lineage>
</organism>